<name>A0A7J6L423_PEROL</name>
<dbReference type="Proteomes" id="UP000572268">
    <property type="component" value="Unassembled WGS sequence"/>
</dbReference>
<feature type="region of interest" description="Disordered" evidence="1">
    <location>
        <begin position="226"/>
        <end position="280"/>
    </location>
</feature>
<dbReference type="AlphaFoldDB" id="A0A7J6L423"/>
<feature type="region of interest" description="Disordered" evidence="1">
    <location>
        <begin position="1"/>
        <end position="111"/>
    </location>
</feature>
<dbReference type="EMBL" id="JABANN010000794">
    <property type="protein sequence ID" value="KAF4653601.1"/>
    <property type="molecule type" value="Genomic_DNA"/>
</dbReference>
<evidence type="ECO:0000256" key="1">
    <source>
        <dbReference type="SAM" id="MobiDB-lite"/>
    </source>
</evidence>
<comment type="caution">
    <text evidence="2">The sequence shown here is derived from an EMBL/GenBank/DDBJ whole genome shotgun (WGS) entry which is preliminary data.</text>
</comment>
<sequence>MLSPRSVSREIYAKQMRGSGFLGNNEDLQKPSMTSSNPDSPPPLPKYEGQPAGATKRPPGSSQVSSTDSPPSANDGENRAPASAPSPFKKLILPEGAPGEPQRTGRSHVGPYSARLEFEKIRKLMKPLRVSVKNLSNIGEGRSSPARPSRRMLAHPQESTTLFQMGLSPRGGRLRGEQAIGIANRARVSHVINPTDSRIVQSLRTPVGGPEAWMNAQRVRASHIFNDTEETESTDGRGRRLSESYTNGVLGSSRGMASALAGGQGGSGILVRPPSPKRRIGKRMVRAPLGLGQVRVVQPIVPLRSKDLAEHNRRTSTPRVIGGPSKRESWTWSMKPPPSRPILITKDTVAGG</sequence>
<organism evidence="2 3">
    <name type="scientific">Perkinsus olseni</name>
    <name type="common">Perkinsus atlanticus</name>
    <dbReference type="NCBI Taxonomy" id="32597"/>
    <lineage>
        <taxon>Eukaryota</taxon>
        <taxon>Sar</taxon>
        <taxon>Alveolata</taxon>
        <taxon>Perkinsozoa</taxon>
        <taxon>Perkinsea</taxon>
        <taxon>Perkinsida</taxon>
        <taxon>Perkinsidae</taxon>
        <taxon>Perkinsus</taxon>
    </lineage>
</organism>
<evidence type="ECO:0000313" key="3">
    <source>
        <dbReference type="Proteomes" id="UP000572268"/>
    </source>
</evidence>
<feature type="region of interest" description="Disordered" evidence="1">
    <location>
        <begin position="310"/>
        <end position="352"/>
    </location>
</feature>
<reference evidence="2 3" key="1">
    <citation type="submission" date="2020-04" db="EMBL/GenBank/DDBJ databases">
        <title>Perkinsus olseni comparative genomics.</title>
        <authorList>
            <person name="Bogema D.R."/>
        </authorList>
    </citation>
    <scope>NUCLEOTIDE SEQUENCE [LARGE SCALE GENOMIC DNA]</scope>
    <source>
        <strain evidence="2">ATCC PRA-31</strain>
    </source>
</reference>
<gene>
    <name evidence="2" type="primary">KIP2</name>
    <name evidence="2" type="ORF">FOL46_009090</name>
</gene>
<accession>A0A7J6L423</accession>
<evidence type="ECO:0000313" key="2">
    <source>
        <dbReference type="EMBL" id="KAF4653601.1"/>
    </source>
</evidence>
<proteinExistence type="predicted"/>
<feature type="compositionally biased region" description="Low complexity" evidence="1">
    <location>
        <begin position="58"/>
        <end position="72"/>
    </location>
</feature>
<protein>
    <submittedName>
        <fullName evidence="2">Kinesin-like protein kip2</fullName>
    </submittedName>
</protein>